<dbReference type="AlphaFoldDB" id="R4WSC7"/>
<protein>
    <recommendedName>
        <fullName evidence="4">Lipoprotein</fullName>
    </recommendedName>
</protein>
<reference evidence="2 3" key="1">
    <citation type="journal article" date="2013" name="Genome Announc.">
        <title>Complete Genome Sequence of Burkholderia sp. Strain RPE64, Bacterial Symbiont of the Bean Bug Riptortus pedestris.</title>
        <authorList>
            <person name="Shibata T.F."/>
            <person name="Maeda T."/>
            <person name="Nikoh N."/>
            <person name="Yamaguchi K."/>
            <person name="Oshima K."/>
            <person name="Hattori M."/>
            <person name="Nishiyama T."/>
            <person name="Hasebe M."/>
            <person name="Fukatsu T."/>
            <person name="Kikuchi Y."/>
            <person name="Shigenobu S."/>
        </authorList>
    </citation>
    <scope>NUCLEOTIDE SEQUENCE [LARGE SCALE GENOMIC DNA]</scope>
    <source>
        <plasmid evidence="2 3">p1</plasmid>
    </source>
</reference>
<gene>
    <name evidence="2" type="ORF">BRPE64_DCDS05630</name>
</gene>
<keyword evidence="2" id="KW-0614">Plasmid</keyword>
<dbReference type="HOGENOM" id="CLU_1851371_0_0_4"/>
<geneLocation type="plasmid" evidence="2 3">
    <name>p1</name>
</geneLocation>
<feature type="chain" id="PRO_5004372792" description="Lipoprotein" evidence="1">
    <location>
        <begin position="33"/>
        <end position="138"/>
    </location>
</feature>
<accession>R4WSC7</accession>
<dbReference type="Proteomes" id="UP000013966">
    <property type="component" value="Plasmid p1"/>
</dbReference>
<keyword evidence="1" id="KW-0732">Signal</keyword>
<sequence>MHPMHPMRTMKSRLFRAMFFVCASIGAGATWAAPNCFPVGTTLTIRGTPVQEMIETDSGSQQPIWMLSMDPPLCVIDKRFSQDPQGRLLVTRVQIIGPPLPNGVQISATGTLLRRSTLPYYIVPTALWVTPPQMIPRQ</sequence>
<evidence type="ECO:0000313" key="3">
    <source>
        <dbReference type="Proteomes" id="UP000013966"/>
    </source>
</evidence>
<organism evidence="2 3">
    <name type="scientific">Caballeronia insecticola</name>
    <dbReference type="NCBI Taxonomy" id="758793"/>
    <lineage>
        <taxon>Bacteria</taxon>
        <taxon>Pseudomonadati</taxon>
        <taxon>Pseudomonadota</taxon>
        <taxon>Betaproteobacteria</taxon>
        <taxon>Burkholderiales</taxon>
        <taxon>Burkholderiaceae</taxon>
        <taxon>Caballeronia</taxon>
    </lineage>
</organism>
<evidence type="ECO:0008006" key="4">
    <source>
        <dbReference type="Google" id="ProtNLM"/>
    </source>
</evidence>
<proteinExistence type="predicted"/>
<dbReference type="KEGG" id="buo:BRPE64_DCDS05630"/>
<keyword evidence="3" id="KW-1185">Reference proteome</keyword>
<name>R4WSC7_9BURK</name>
<dbReference type="EMBL" id="AP013061">
    <property type="protein sequence ID" value="BAN27499.1"/>
    <property type="molecule type" value="Genomic_DNA"/>
</dbReference>
<evidence type="ECO:0000313" key="2">
    <source>
        <dbReference type="EMBL" id="BAN27499.1"/>
    </source>
</evidence>
<evidence type="ECO:0000256" key="1">
    <source>
        <dbReference type="SAM" id="SignalP"/>
    </source>
</evidence>
<dbReference type="PATRIC" id="fig|758793.3.peg.5706"/>
<feature type="signal peptide" evidence="1">
    <location>
        <begin position="1"/>
        <end position="32"/>
    </location>
</feature>
<reference evidence="2 3" key="2">
    <citation type="journal article" date="2018" name="Int. J. Syst. Evol. Microbiol.">
        <title>Burkholderia insecticola sp. nov., a gut symbiotic bacterium of the bean bug Riptortus pedestris.</title>
        <authorList>
            <person name="Takeshita K."/>
            <person name="Tamaki H."/>
            <person name="Ohbayashi T."/>
            <person name="Meng X.-Y."/>
            <person name="Sone T."/>
            <person name="Mitani Y."/>
            <person name="Peeters C."/>
            <person name="Kikuchi Y."/>
            <person name="Vandamme P."/>
        </authorList>
    </citation>
    <scope>NUCLEOTIDE SEQUENCE [LARGE SCALE GENOMIC DNA]</scope>
    <source>
        <strain evidence="2">RPE64</strain>
        <plasmid evidence="2 3">p1</plasmid>
    </source>
</reference>